<comment type="caution">
    <text evidence="3">The sequence shown here is derived from an EMBL/GenBank/DDBJ whole genome shotgun (WGS) entry which is preliminary data.</text>
</comment>
<protein>
    <submittedName>
        <fullName evidence="3">Cytochrome C</fullName>
    </submittedName>
</protein>
<sequence>MIAALIILSLFLLAISPSALAVPSFARQTGVACATCHTMAFGPTLTPYGREFKLNGYVWGNGGEDYTPPVSGMVQGSFTNTKQGQSPPPGPSGFNANNNFAFNQASLFFAGKIWDKLGAFSQLTYDGVADNVFMDNTDVRFANQANLFGYDVVYGISANNNPTVQDIWNTTPAWGFPNVGSPMTPTPDAATMLDGGVGGVKTGQVGGATVYAMVNRLLYLEAGAYGSFSRNFLIGTGNFNSWGTPLNRIDGGAPYWRVALQKEWDGHYFELGHYGMIANIYPGGDKTAGTDGYTDLAMDATYQYLGNMEHIFELKTTYIRESRNLRASANLGNVLNQANYVNTFKINGTYIYAQTVSLAFGYNKTWARADTTVDPQTGNILVGGNDGSEYFTAELDYVPFGKDYSLQSSLLNLRLGLQYIGYTQFNGSQVQAGNNNTLLLFGWMAF</sequence>
<evidence type="ECO:0000313" key="3">
    <source>
        <dbReference type="EMBL" id="PZN78329.1"/>
    </source>
</evidence>
<gene>
    <name evidence="3" type="ORF">DM484_13015</name>
</gene>
<proteinExistence type="predicted"/>
<evidence type="ECO:0000256" key="1">
    <source>
        <dbReference type="SAM" id="MobiDB-lite"/>
    </source>
</evidence>
<evidence type="ECO:0000313" key="4">
    <source>
        <dbReference type="Proteomes" id="UP000249396"/>
    </source>
</evidence>
<keyword evidence="2" id="KW-0732">Signal</keyword>
<feature type="chain" id="PRO_5015994526" evidence="2">
    <location>
        <begin position="22"/>
        <end position="446"/>
    </location>
</feature>
<dbReference type="EMBL" id="QJPH01000321">
    <property type="protein sequence ID" value="PZN78329.1"/>
    <property type="molecule type" value="Genomic_DNA"/>
</dbReference>
<feature type="region of interest" description="Disordered" evidence="1">
    <location>
        <begin position="76"/>
        <end position="95"/>
    </location>
</feature>
<accession>A0A2W4R880</accession>
<name>A0A2W4R880_9GAMM</name>
<organism evidence="3 4">
    <name type="scientific">Candidatus Methylumidiphilus alinenensis</name>
    <dbReference type="NCBI Taxonomy" id="2202197"/>
    <lineage>
        <taxon>Bacteria</taxon>
        <taxon>Pseudomonadati</taxon>
        <taxon>Pseudomonadota</taxon>
        <taxon>Gammaproteobacteria</taxon>
        <taxon>Methylococcales</taxon>
        <taxon>Candidatus Methylumidiphilus</taxon>
    </lineage>
</organism>
<dbReference type="Proteomes" id="UP000249396">
    <property type="component" value="Unassembled WGS sequence"/>
</dbReference>
<reference evidence="3 4" key="1">
    <citation type="journal article" date="2018" name="Aquat. Microb. Ecol.">
        <title>Gammaproteobacterial methanotrophs dominate.</title>
        <authorList>
            <person name="Rissanen A.J."/>
            <person name="Saarenheimo J."/>
            <person name="Tiirola M."/>
            <person name="Peura S."/>
            <person name="Aalto S.L."/>
            <person name="Karvinen A."/>
            <person name="Nykanen H."/>
        </authorList>
    </citation>
    <scope>NUCLEOTIDE SEQUENCE [LARGE SCALE GENOMIC DNA]</scope>
    <source>
        <strain evidence="3">AMbin10</strain>
    </source>
</reference>
<evidence type="ECO:0000256" key="2">
    <source>
        <dbReference type="SAM" id="SignalP"/>
    </source>
</evidence>
<feature type="signal peptide" evidence="2">
    <location>
        <begin position="1"/>
        <end position="21"/>
    </location>
</feature>
<dbReference type="AlphaFoldDB" id="A0A2W4R880"/>